<proteinExistence type="predicted"/>
<dbReference type="PROSITE" id="PS51257">
    <property type="entry name" value="PROKAR_LIPOPROTEIN"/>
    <property type="match status" value="1"/>
</dbReference>
<keyword evidence="3" id="KW-1185">Reference proteome</keyword>
<gene>
    <name evidence="2" type="ORF">KCG49_05920</name>
</gene>
<dbReference type="PANTHER" id="PTHR41339:SF1">
    <property type="entry name" value="SECRETED PROTEIN"/>
    <property type="match status" value="1"/>
</dbReference>
<dbReference type="AlphaFoldDB" id="A0A9X1JPI0"/>
<feature type="region of interest" description="Disordered" evidence="1">
    <location>
        <begin position="139"/>
        <end position="158"/>
    </location>
</feature>
<reference evidence="2" key="1">
    <citation type="submission" date="2021-04" db="EMBL/GenBank/DDBJ databases">
        <authorList>
            <person name="Pira H."/>
            <person name="Risdian C."/>
            <person name="Wink J."/>
        </authorList>
    </citation>
    <scope>NUCLEOTIDE SEQUENCE</scope>
    <source>
        <strain evidence="2">WHY3</strain>
    </source>
</reference>
<accession>A0A9X1JPI0</accession>
<sequence>MKRNLLILLSFALTFMGCERDDTSDIVINITNNPSTSDGVIELSGVFTEDLTLSNSEEYLITGPLLMAENTTLTVPAGAEIKVAPVGVNAYIAILPGAQINAAGTSSNPIVFTSNAGTPSSGDWGGIVICGKAPINSTADGSEDTATTEVGGLSYGGNTPNDNSGRLEYVRLEYVGGAIDGNAELNGLSLYAVGSETIIDYVQIFKGSDDGFEFFGGTVNASHLVVTDAEDDSIDWTEGYTGSLTDVYVIQNEGIGHDSGFEMDGFNTDFSNEGGYFSAPNVTNVTVIGDNDSGRAFRLRAGSRGIFSNVMVSNFGRGFVIQDDEPGQATSEGVLDGDTSVTDISFTGVDTPVVLTDLENVLTEADVIFGDAANATGTDFATWGANWTAN</sequence>
<comment type="caution">
    <text evidence="2">The sequence shown here is derived from an EMBL/GenBank/DDBJ whole genome shotgun (WGS) entry which is preliminary data.</text>
</comment>
<feature type="compositionally biased region" description="Polar residues" evidence="1">
    <location>
        <begin position="139"/>
        <end position="148"/>
    </location>
</feature>
<dbReference type="PANTHER" id="PTHR41339">
    <property type="entry name" value="LIPL48"/>
    <property type="match status" value="1"/>
</dbReference>
<evidence type="ECO:0000313" key="2">
    <source>
        <dbReference type="EMBL" id="MBV7268734.1"/>
    </source>
</evidence>
<protein>
    <submittedName>
        <fullName evidence="2">Multidrug transporter</fullName>
    </submittedName>
</protein>
<dbReference type="Proteomes" id="UP001138894">
    <property type="component" value="Unassembled WGS sequence"/>
</dbReference>
<organism evidence="2 3">
    <name type="scientific">Winogradskyella luteola</name>
    <dbReference type="NCBI Taxonomy" id="2828330"/>
    <lineage>
        <taxon>Bacteria</taxon>
        <taxon>Pseudomonadati</taxon>
        <taxon>Bacteroidota</taxon>
        <taxon>Flavobacteriia</taxon>
        <taxon>Flavobacteriales</taxon>
        <taxon>Flavobacteriaceae</taxon>
        <taxon>Winogradskyella</taxon>
    </lineage>
</organism>
<evidence type="ECO:0000256" key="1">
    <source>
        <dbReference type="SAM" id="MobiDB-lite"/>
    </source>
</evidence>
<evidence type="ECO:0000313" key="3">
    <source>
        <dbReference type="Proteomes" id="UP001138894"/>
    </source>
</evidence>
<dbReference type="EMBL" id="JAGSPD010000004">
    <property type="protein sequence ID" value="MBV7268734.1"/>
    <property type="molecule type" value="Genomic_DNA"/>
</dbReference>
<name>A0A9X1JPI0_9FLAO</name>
<dbReference type="RefSeq" id="WP_218545284.1">
    <property type="nucleotide sequence ID" value="NZ_JAGSPD010000004.1"/>
</dbReference>